<dbReference type="NCBIfam" id="TIGR00492">
    <property type="entry name" value="alr"/>
    <property type="match status" value="1"/>
</dbReference>
<dbReference type="GO" id="GO:0005829">
    <property type="term" value="C:cytosol"/>
    <property type="evidence" value="ECO:0007669"/>
    <property type="project" value="TreeGrafter"/>
</dbReference>
<dbReference type="PROSITE" id="PS00395">
    <property type="entry name" value="ALANINE_RACEMASE"/>
    <property type="match status" value="1"/>
</dbReference>
<evidence type="ECO:0000256" key="2">
    <source>
        <dbReference type="ARBA" id="ARBA00022898"/>
    </source>
</evidence>
<dbReference type="HAMAP" id="MF_01201">
    <property type="entry name" value="Ala_racemase"/>
    <property type="match status" value="1"/>
</dbReference>
<sequence length="369" mass="40419">MIGPKAIIHLDSLIHNYQLIKEKVQNKRVMAVVKANAYGHGAVPVAKALESVGVDWFGVFTPEEGIALRQGGVSGNILVFCRFNRQFLPKAMEWNLTLNITSKDDLINLKEFHTATGSSPAVHVKIDTGMTRLGLPVETASSFFKLLKESPNVQCTGIYSHFATADEGDPEYAEYQLKQFEGILKIAEQMGLTFEHVHLSNSGSVLNLPESSFTLVRVGLLLYGAFPSDEVPKDLPLEPVMEFSAPVVNLRKVKAGTLVSYGGVWSAPHDTAIGVVQVGFADGLPRSWYEEGCISLKGERYKIAGRVCMDQFTVDFFNANVKAGDEVLLFGKNKTDSILIEEISESIGSTPYVLFTAIGGRTKRIFKGL</sequence>
<dbReference type="InterPro" id="IPR001608">
    <property type="entry name" value="Ala_racemase_N"/>
</dbReference>
<dbReference type="InterPro" id="IPR020622">
    <property type="entry name" value="Ala_racemase_pyridoxalP-BS"/>
</dbReference>
<dbReference type="InterPro" id="IPR011079">
    <property type="entry name" value="Ala_racemase_C"/>
</dbReference>
<name>A0A381WZF1_9ZZZZ</name>
<dbReference type="InterPro" id="IPR029066">
    <property type="entry name" value="PLP-binding_barrel"/>
</dbReference>
<keyword evidence="3" id="KW-0413">Isomerase</keyword>
<dbReference type="AlphaFoldDB" id="A0A381WZF1"/>
<reference evidence="5" key="1">
    <citation type="submission" date="2018-05" db="EMBL/GenBank/DDBJ databases">
        <authorList>
            <person name="Lanie J.A."/>
            <person name="Ng W.-L."/>
            <person name="Kazmierczak K.M."/>
            <person name="Andrzejewski T.M."/>
            <person name="Davidsen T.M."/>
            <person name="Wayne K.J."/>
            <person name="Tettelin H."/>
            <person name="Glass J.I."/>
            <person name="Rusch D."/>
            <person name="Podicherti R."/>
            <person name="Tsui H.-C.T."/>
            <person name="Winkler M.E."/>
        </authorList>
    </citation>
    <scope>NUCLEOTIDE SEQUENCE</scope>
</reference>
<dbReference type="CDD" id="cd00430">
    <property type="entry name" value="PLPDE_III_AR"/>
    <property type="match status" value="1"/>
</dbReference>
<evidence type="ECO:0000313" key="5">
    <source>
        <dbReference type="EMBL" id="SVA57333.1"/>
    </source>
</evidence>
<dbReference type="SMART" id="SM01005">
    <property type="entry name" value="Ala_racemase_C"/>
    <property type="match status" value="1"/>
</dbReference>
<dbReference type="GO" id="GO:0008784">
    <property type="term" value="F:alanine racemase activity"/>
    <property type="evidence" value="ECO:0007669"/>
    <property type="project" value="InterPro"/>
</dbReference>
<gene>
    <name evidence="5" type="ORF">METZ01_LOCUS110187</name>
</gene>
<dbReference type="PRINTS" id="PR00992">
    <property type="entry name" value="ALARACEMASE"/>
</dbReference>
<dbReference type="SUPFAM" id="SSF51419">
    <property type="entry name" value="PLP-binding barrel"/>
    <property type="match status" value="1"/>
</dbReference>
<dbReference type="PANTHER" id="PTHR30511:SF0">
    <property type="entry name" value="ALANINE RACEMASE, CATABOLIC-RELATED"/>
    <property type="match status" value="1"/>
</dbReference>
<dbReference type="SUPFAM" id="SSF50621">
    <property type="entry name" value="Alanine racemase C-terminal domain-like"/>
    <property type="match status" value="1"/>
</dbReference>
<dbReference type="Gene3D" id="3.20.20.10">
    <property type="entry name" value="Alanine racemase"/>
    <property type="match status" value="1"/>
</dbReference>
<protein>
    <recommendedName>
        <fullName evidence="4">Alanine racemase C-terminal domain-containing protein</fullName>
    </recommendedName>
</protein>
<proteinExistence type="inferred from homology"/>
<dbReference type="Pfam" id="PF01168">
    <property type="entry name" value="Ala_racemase_N"/>
    <property type="match status" value="1"/>
</dbReference>
<dbReference type="InterPro" id="IPR000821">
    <property type="entry name" value="Ala_racemase"/>
</dbReference>
<comment type="cofactor">
    <cofactor evidence="1">
        <name>pyridoxal 5'-phosphate</name>
        <dbReference type="ChEBI" id="CHEBI:597326"/>
    </cofactor>
</comment>
<keyword evidence="2" id="KW-0663">Pyridoxal phosphate</keyword>
<dbReference type="GO" id="GO:0030170">
    <property type="term" value="F:pyridoxal phosphate binding"/>
    <property type="evidence" value="ECO:0007669"/>
    <property type="project" value="TreeGrafter"/>
</dbReference>
<dbReference type="Gene3D" id="2.40.37.10">
    <property type="entry name" value="Lyase, Ornithine Decarboxylase, Chain A, domain 1"/>
    <property type="match status" value="1"/>
</dbReference>
<dbReference type="InterPro" id="IPR009006">
    <property type="entry name" value="Ala_racemase/Decarboxylase_C"/>
</dbReference>
<evidence type="ECO:0000256" key="3">
    <source>
        <dbReference type="ARBA" id="ARBA00023235"/>
    </source>
</evidence>
<dbReference type="PANTHER" id="PTHR30511">
    <property type="entry name" value="ALANINE RACEMASE"/>
    <property type="match status" value="1"/>
</dbReference>
<feature type="domain" description="Alanine racemase C-terminal" evidence="4">
    <location>
        <begin position="240"/>
        <end position="367"/>
    </location>
</feature>
<dbReference type="GO" id="GO:0030632">
    <property type="term" value="P:D-alanine biosynthetic process"/>
    <property type="evidence" value="ECO:0007669"/>
    <property type="project" value="TreeGrafter"/>
</dbReference>
<evidence type="ECO:0000259" key="4">
    <source>
        <dbReference type="SMART" id="SM01005"/>
    </source>
</evidence>
<accession>A0A381WZF1</accession>
<dbReference type="EMBL" id="UINC01013237">
    <property type="protein sequence ID" value="SVA57333.1"/>
    <property type="molecule type" value="Genomic_DNA"/>
</dbReference>
<organism evidence="5">
    <name type="scientific">marine metagenome</name>
    <dbReference type="NCBI Taxonomy" id="408172"/>
    <lineage>
        <taxon>unclassified sequences</taxon>
        <taxon>metagenomes</taxon>
        <taxon>ecological metagenomes</taxon>
    </lineage>
</organism>
<dbReference type="FunFam" id="3.20.20.10:FF:000002">
    <property type="entry name" value="Alanine racemase"/>
    <property type="match status" value="1"/>
</dbReference>
<dbReference type="Pfam" id="PF00842">
    <property type="entry name" value="Ala_racemase_C"/>
    <property type="match status" value="1"/>
</dbReference>
<evidence type="ECO:0000256" key="1">
    <source>
        <dbReference type="ARBA" id="ARBA00001933"/>
    </source>
</evidence>